<dbReference type="GO" id="GO:0050660">
    <property type="term" value="F:flavin adenine dinucleotide binding"/>
    <property type="evidence" value="ECO:0007669"/>
    <property type="project" value="InterPro"/>
</dbReference>
<evidence type="ECO:0000256" key="2">
    <source>
        <dbReference type="ARBA" id="ARBA00009347"/>
    </source>
</evidence>
<dbReference type="AlphaFoldDB" id="A0A1I6RJR2"/>
<protein>
    <submittedName>
        <fullName evidence="9">Acyl-CoA dehydrogenase</fullName>
    </submittedName>
</protein>
<gene>
    <name evidence="9" type="ORF">SAMN05444716_103116</name>
</gene>
<proteinExistence type="inferred from homology"/>
<dbReference type="Proteomes" id="UP000198873">
    <property type="component" value="Unassembled WGS sequence"/>
</dbReference>
<sequence length="619" mass="63901">MTTVAPVRSAARALEAHLADPYDPALPGSFHRALAADRAAAFPADLCRTVQEWGVAELLIPAAHGGRLRGLEEAFELCRVLARRDLTAAIALGSNLLASLPVWLRGSAGQRAAVARLLRSGGYLSFALSERAHGADLVAGGTTGTRDGDTWHLEGEKYLINNTGHAGAATITARTGSGPRGLTLFLAGLPATPPGADAPGDAPADSPGGGPGWHRLPKVATHGLRGSELGGLALTGLTVHRTDAVGRVGSGLETILETFQLTRVLVAGLALGALDTCLRRTLGFARTRRLYDGPVIALEPVARRLVDAFTDLLVGETLAAGACRAAHDRPGQLPLQSLCAKYLIPHRATGAIESLGVVLGARSYLTDPQQEPVFEKMRRDCAVTGLFDGATPVVLGGLADQLAPLAEARAAGRPDTRGMTALFAPDPDGDTGTAPLDPERMALDTDEDAVAAGLDRLAAVLEGPHPPPGLTAARHAELRTLTGRLRTALAALDAQAIALAADPGQRRTGAAYDLAARYTHLHAAGACAWRWLAHREAAPADPAAGPAGTDPAAGLLADGGWLTLCLRRLAGQAGILPPAPALDGLDAAALTTLNDLYDRNLLFSVTGFPLAGRTTDGVS</sequence>
<dbReference type="InterPro" id="IPR009075">
    <property type="entry name" value="AcylCo_DH/oxidase_C"/>
</dbReference>
<dbReference type="Gene3D" id="1.20.140.10">
    <property type="entry name" value="Butyryl-CoA Dehydrogenase, subunit A, domain 3"/>
    <property type="match status" value="1"/>
</dbReference>
<feature type="domain" description="Acyl-CoA oxidase/dehydrogenase middle" evidence="8">
    <location>
        <begin position="125"/>
        <end position="187"/>
    </location>
</feature>
<feature type="region of interest" description="Disordered" evidence="6">
    <location>
        <begin position="193"/>
        <end position="214"/>
    </location>
</feature>
<dbReference type="PANTHER" id="PTHR43884:SF19">
    <property type="entry name" value="ACYL-COA DEHYDROGENASE FADE4-RELATED"/>
    <property type="match status" value="1"/>
</dbReference>
<organism evidence="9 10">
    <name type="scientific">Streptomyces harbinensis</name>
    <dbReference type="NCBI Taxonomy" id="1176198"/>
    <lineage>
        <taxon>Bacteria</taxon>
        <taxon>Bacillati</taxon>
        <taxon>Actinomycetota</taxon>
        <taxon>Actinomycetes</taxon>
        <taxon>Kitasatosporales</taxon>
        <taxon>Streptomycetaceae</taxon>
        <taxon>Streptomyces</taxon>
    </lineage>
</organism>
<comment type="similarity">
    <text evidence="2 5">Belongs to the acyl-CoA dehydrogenase family.</text>
</comment>
<dbReference type="STRING" id="1176198.SAMN05444716_103116"/>
<evidence type="ECO:0000256" key="3">
    <source>
        <dbReference type="ARBA" id="ARBA00022630"/>
    </source>
</evidence>
<keyword evidence="5" id="KW-0560">Oxidoreductase</keyword>
<evidence type="ECO:0000256" key="1">
    <source>
        <dbReference type="ARBA" id="ARBA00001974"/>
    </source>
</evidence>
<dbReference type="Pfam" id="PF02770">
    <property type="entry name" value="Acyl-CoA_dh_M"/>
    <property type="match status" value="1"/>
</dbReference>
<evidence type="ECO:0000313" key="9">
    <source>
        <dbReference type="EMBL" id="SFS64718.1"/>
    </source>
</evidence>
<feature type="domain" description="Acyl-CoA dehydrogenase/oxidase C-terminal" evidence="7">
    <location>
        <begin position="249"/>
        <end position="400"/>
    </location>
</feature>
<feature type="compositionally biased region" description="Low complexity" evidence="6">
    <location>
        <begin position="193"/>
        <end position="206"/>
    </location>
</feature>
<dbReference type="InterPro" id="IPR006091">
    <property type="entry name" value="Acyl-CoA_Oxase/DH_mid-dom"/>
</dbReference>
<dbReference type="EMBL" id="FPAB01000003">
    <property type="protein sequence ID" value="SFS64718.1"/>
    <property type="molecule type" value="Genomic_DNA"/>
</dbReference>
<comment type="cofactor">
    <cofactor evidence="1 5">
        <name>FAD</name>
        <dbReference type="ChEBI" id="CHEBI:57692"/>
    </cofactor>
</comment>
<dbReference type="Gene3D" id="1.10.540.10">
    <property type="entry name" value="Acyl-CoA dehydrogenase/oxidase, N-terminal domain"/>
    <property type="match status" value="1"/>
</dbReference>
<keyword evidence="4 5" id="KW-0274">FAD</keyword>
<dbReference type="CDD" id="cd00567">
    <property type="entry name" value="ACAD"/>
    <property type="match status" value="1"/>
</dbReference>
<evidence type="ECO:0000256" key="5">
    <source>
        <dbReference type="RuleBase" id="RU362125"/>
    </source>
</evidence>
<reference evidence="10" key="1">
    <citation type="submission" date="2016-10" db="EMBL/GenBank/DDBJ databases">
        <authorList>
            <person name="Varghese N."/>
            <person name="Submissions S."/>
        </authorList>
    </citation>
    <scope>NUCLEOTIDE SEQUENCE [LARGE SCALE GENOMIC DNA]</scope>
    <source>
        <strain evidence="10">CGMCC 4.7047</strain>
    </source>
</reference>
<keyword evidence="3 5" id="KW-0285">Flavoprotein</keyword>
<evidence type="ECO:0000259" key="8">
    <source>
        <dbReference type="Pfam" id="PF02770"/>
    </source>
</evidence>
<evidence type="ECO:0000259" key="7">
    <source>
        <dbReference type="Pfam" id="PF00441"/>
    </source>
</evidence>
<evidence type="ECO:0000313" key="10">
    <source>
        <dbReference type="Proteomes" id="UP000198873"/>
    </source>
</evidence>
<dbReference type="SUPFAM" id="SSF56645">
    <property type="entry name" value="Acyl-CoA dehydrogenase NM domain-like"/>
    <property type="match status" value="1"/>
</dbReference>
<dbReference type="GO" id="GO:0005886">
    <property type="term" value="C:plasma membrane"/>
    <property type="evidence" value="ECO:0007669"/>
    <property type="project" value="TreeGrafter"/>
</dbReference>
<dbReference type="GO" id="GO:0003995">
    <property type="term" value="F:acyl-CoA dehydrogenase activity"/>
    <property type="evidence" value="ECO:0007669"/>
    <property type="project" value="TreeGrafter"/>
</dbReference>
<keyword evidence="10" id="KW-1185">Reference proteome</keyword>
<dbReference type="PANTHER" id="PTHR43884">
    <property type="entry name" value="ACYL-COA DEHYDROGENASE"/>
    <property type="match status" value="1"/>
</dbReference>
<dbReference type="Gene3D" id="2.40.110.10">
    <property type="entry name" value="Butyryl-CoA Dehydrogenase, subunit A, domain 2"/>
    <property type="match status" value="1"/>
</dbReference>
<evidence type="ECO:0000256" key="4">
    <source>
        <dbReference type="ARBA" id="ARBA00022827"/>
    </source>
</evidence>
<dbReference type="InterPro" id="IPR037069">
    <property type="entry name" value="AcylCoA_DH/ox_N_sf"/>
</dbReference>
<dbReference type="Pfam" id="PF00441">
    <property type="entry name" value="Acyl-CoA_dh_1"/>
    <property type="match status" value="1"/>
</dbReference>
<dbReference type="InterPro" id="IPR046373">
    <property type="entry name" value="Acyl-CoA_Oxase/DH_mid-dom_sf"/>
</dbReference>
<evidence type="ECO:0000256" key="6">
    <source>
        <dbReference type="SAM" id="MobiDB-lite"/>
    </source>
</evidence>
<dbReference type="RefSeq" id="WP_093842657.1">
    <property type="nucleotide sequence ID" value="NZ_FPAB01000003.1"/>
</dbReference>
<dbReference type="InterPro" id="IPR036250">
    <property type="entry name" value="AcylCo_DH-like_C"/>
</dbReference>
<dbReference type="InterPro" id="IPR009100">
    <property type="entry name" value="AcylCoA_DH/oxidase_NM_dom_sf"/>
</dbReference>
<name>A0A1I6RJR2_9ACTN</name>
<dbReference type="SUPFAM" id="SSF47203">
    <property type="entry name" value="Acyl-CoA dehydrogenase C-terminal domain-like"/>
    <property type="match status" value="1"/>
</dbReference>
<accession>A0A1I6RJR2</accession>